<dbReference type="InterPro" id="IPR050767">
    <property type="entry name" value="Sel1_AlgK"/>
</dbReference>
<comment type="caution">
    <text evidence="1">The sequence shown here is derived from an EMBL/GenBank/DDBJ whole genome shotgun (WGS) entry which is preliminary data.</text>
</comment>
<gene>
    <name evidence="1" type="ORF">H480_32238</name>
</gene>
<keyword evidence="2" id="KW-1185">Reference proteome</keyword>
<evidence type="ECO:0000313" key="1">
    <source>
        <dbReference type="EMBL" id="EOD64349.1"/>
    </source>
</evidence>
<evidence type="ECO:0000313" key="2">
    <source>
        <dbReference type="Proteomes" id="UP000014139"/>
    </source>
</evidence>
<dbReference type="PATRIC" id="fig|1292037.4.peg.6068"/>
<sequence length="1001" mass="108192">MSSTYAPAGMPLMNCTPSQLEIRSVVGMGRANSTTQTELTAYFRRGHDEEIQHRVSSIAGGSSGVVALIGQPKSGMKRALWEAIRSSKPGMLAPLLDGWWIWPGTSPSDPRSLLARIGELPARTVLWLPNAARYLLDHGPEVGEQVARELRDLVYDARRGPVMVLLTLSQGDIHRLTASSSGAQAALSVHARQLLAGNVISVPDRFTEAEVVTARNSEDPRIVEAAEHSSDGYVIQYLVEAPDFQARFSLAGPVARAILQCLIDARIIGHDPWVRAQLVRAGALGYLPEWERARLGESWFEEAIDQLTACGVGETGMLLVRSGDDSGETATERMFRLNDYLECQFVTEAGRHALPAPHLWSSLFSFAAPGSLIPLGRECRRRGLIREAARFFLLVRNGATSAARRELADMMRGCGRFDEALDLHRAAAGSHVPAAVLAGGQILLEAGRPEAAAEWLGQAIGPGDAESLKLEAIAYVEAGQRQKAVEVYRRLAKGGDVNAAVVAAEMIAEESGYEKGVSFLSVQRSATGLNTLAGIAELVVEHVDEGRAVEWLRDHAQSGDADAYLVGADLLLGLGEIEEALQWCDHAIKLEVAGARIHAARMYARAGLSDTALAHAREAARRGEPQALAEVAKVHVERGLRRRAMECYADAASCGHDESWVSAAEQAAVLAEMSTAADYYRRARRAGSPQAAARIAVALCRSGPPETVHEALRWYVGVVESAGPDSVLPVAQFLRGDAATVAIEAYSARHGADLGTAMKWLAEGFASAARKATAANASLQESVNTAKFLGDVTPREFGGAVYWFEQAACYGYPAARVQAAELLLEFDRTSEALVLLREVQSTGLLRRTDPRLLVALIREKHFDEALAMIESELDVGETALIGDVVSALLRVDRTKDAMRLLSRAVDAGNVSARVILADRQVRQNRCDKALDHYLVAYCRGRADVWEKVERILKGNGDSTTLGELRMYGVTVEGKPSLPWTLEDLAGDLTAVGGDGQDRYRD</sequence>
<name>R1I1L2_9PSEU</name>
<dbReference type="Gene3D" id="1.25.40.10">
    <property type="entry name" value="Tetratricopeptide repeat domain"/>
    <property type="match status" value="2"/>
</dbReference>
<dbReference type="InterPro" id="IPR011990">
    <property type="entry name" value="TPR-like_helical_dom_sf"/>
</dbReference>
<protein>
    <submittedName>
        <fullName evidence="1">Sel1 domain-containing protein repeat-containing protein</fullName>
    </submittedName>
</protein>
<reference evidence="1 2" key="1">
    <citation type="submission" date="2013-02" db="EMBL/GenBank/DDBJ databases">
        <title>Draft genome sequence of Amycolatopsis vancoresmycina strain DSM 44592T.</title>
        <authorList>
            <person name="Kumar S."/>
            <person name="Kaur N."/>
            <person name="Kaur C."/>
            <person name="Raghava G.P.S."/>
            <person name="Mayilraj S."/>
        </authorList>
    </citation>
    <scope>NUCLEOTIDE SEQUENCE [LARGE SCALE GENOMIC DNA]</scope>
    <source>
        <strain evidence="1 2">DSM 44592</strain>
    </source>
</reference>
<dbReference type="PANTHER" id="PTHR11102">
    <property type="entry name" value="SEL-1-LIKE PROTEIN"/>
    <property type="match status" value="1"/>
</dbReference>
<dbReference type="Proteomes" id="UP000014139">
    <property type="component" value="Unassembled WGS sequence"/>
</dbReference>
<dbReference type="eggNOG" id="COG0457">
    <property type="taxonomic scope" value="Bacteria"/>
</dbReference>
<dbReference type="AlphaFoldDB" id="R1I1L2"/>
<dbReference type="PANTHER" id="PTHR11102:SF160">
    <property type="entry name" value="ERAD-ASSOCIATED E3 UBIQUITIN-PROTEIN LIGASE COMPONENT HRD3"/>
    <property type="match status" value="1"/>
</dbReference>
<organism evidence="1 2">
    <name type="scientific">Amycolatopsis vancoresmycina DSM 44592</name>
    <dbReference type="NCBI Taxonomy" id="1292037"/>
    <lineage>
        <taxon>Bacteria</taxon>
        <taxon>Bacillati</taxon>
        <taxon>Actinomycetota</taxon>
        <taxon>Actinomycetes</taxon>
        <taxon>Pseudonocardiales</taxon>
        <taxon>Pseudonocardiaceae</taxon>
        <taxon>Amycolatopsis</taxon>
    </lineage>
</organism>
<dbReference type="SUPFAM" id="SSF81901">
    <property type="entry name" value="HCP-like"/>
    <property type="match status" value="3"/>
</dbReference>
<dbReference type="EMBL" id="AOUO01000517">
    <property type="protein sequence ID" value="EOD64349.1"/>
    <property type="molecule type" value="Genomic_DNA"/>
</dbReference>
<proteinExistence type="predicted"/>
<accession>R1I1L2</accession>